<keyword evidence="1" id="KW-0812">Transmembrane</keyword>
<evidence type="ECO:0000313" key="2">
    <source>
        <dbReference type="EMBL" id="KAK7035604.1"/>
    </source>
</evidence>
<reference evidence="2 3" key="1">
    <citation type="journal article" date="2024" name="J Genomics">
        <title>Draft genome sequencing and assembly of Favolaschia claudopus CIRM-BRFM 2984 isolated from oak limbs.</title>
        <authorList>
            <person name="Navarro D."/>
            <person name="Drula E."/>
            <person name="Chaduli D."/>
            <person name="Cazenave R."/>
            <person name="Ahrendt S."/>
            <person name="Wang J."/>
            <person name="Lipzen A."/>
            <person name="Daum C."/>
            <person name="Barry K."/>
            <person name="Grigoriev I.V."/>
            <person name="Favel A."/>
            <person name="Rosso M.N."/>
            <person name="Martin F."/>
        </authorList>
    </citation>
    <scope>NUCLEOTIDE SEQUENCE [LARGE SCALE GENOMIC DNA]</scope>
    <source>
        <strain evidence="2 3">CIRM-BRFM 2984</strain>
    </source>
</reference>
<proteinExistence type="predicted"/>
<gene>
    <name evidence="2" type="ORF">R3P38DRAFT_3183406</name>
</gene>
<evidence type="ECO:0000256" key="1">
    <source>
        <dbReference type="SAM" id="Phobius"/>
    </source>
</evidence>
<feature type="transmembrane region" description="Helical" evidence="1">
    <location>
        <begin position="106"/>
        <end position="125"/>
    </location>
</feature>
<keyword evidence="1" id="KW-1133">Transmembrane helix</keyword>
<keyword evidence="1" id="KW-0472">Membrane</keyword>
<dbReference type="EMBL" id="JAWWNJ010000019">
    <property type="protein sequence ID" value="KAK7035604.1"/>
    <property type="molecule type" value="Genomic_DNA"/>
</dbReference>
<evidence type="ECO:0000313" key="3">
    <source>
        <dbReference type="Proteomes" id="UP001362999"/>
    </source>
</evidence>
<protein>
    <submittedName>
        <fullName evidence="2">Uncharacterized protein</fullName>
    </submittedName>
</protein>
<sequence length="162" mass="17507">MVSRPLAWSPSRLPLQVLNRCLYRLYDAAQPPLSFDTLPPSSSTFGAFLDASAVRLGAIGTIVQTTHSRTMAGLGSYGPAPRLFLHWVPSTTRLPFNIAADRSQELLLIALCIFTLVLGILGLSSSPPPPPPLPPPDDSFTILEIIRPLLGHVLRHTASHTP</sequence>
<accession>A0AAW0C878</accession>
<organism evidence="2 3">
    <name type="scientific">Favolaschia claudopus</name>
    <dbReference type="NCBI Taxonomy" id="2862362"/>
    <lineage>
        <taxon>Eukaryota</taxon>
        <taxon>Fungi</taxon>
        <taxon>Dikarya</taxon>
        <taxon>Basidiomycota</taxon>
        <taxon>Agaricomycotina</taxon>
        <taxon>Agaricomycetes</taxon>
        <taxon>Agaricomycetidae</taxon>
        <taxon>Agaricales</taxon>
        <taxon>Marasmiineae</taxon>
        <taxon>Mycenaceae</taxon>
        <taxon>Favolaschia</taxon>
    </lineage>
</organism>
<dbReference type="AlphaFoldDB" id="A0AAW0C878"/>
<keyword evidence="3" id="KW-1185">Reference proteome</keyword>
<dbReference type="Proteomes" id="UP001362999">
    <property type="component" value="Unassembled WGS sequence"/>
</dbReference>
<comment type="caution">
    <text evidence="2">The sequence shown here is derived from an EMBL/GenBank/DDBJ whole genome shotgun (WGS) entry which is preliminary data.</text>
</comment>
<name>A0AAW0C878_9AGAR</name>